<evidence type="ECO:0000313" key="2">
    <source>
        <dbReference type="EMBL" id="MED6122466.1"/>
    </source>
</evidence>
<sequence>MDKRMWSEEETKAFVRFMEEVVVDGTRPNCGQFRASTFEKLALKMIERFPTYTVTAKHCKNKHKCMKEKYQYATDMLACSGFRWNAEKQCIDVDSREVLETWLKAHPKKFYTPGKPFPMFEWLGRIFGKDRATGSAAVSGFDAEEQIPEELDEEDPTMDDYFMSLEPTATGPADTQGVSGRLSGKKRKQAYILERMADEVHESTKAQREHVQILANAITRKNEEVKMGEKLAELGFADHDAIQVVVKICSDPRLEKSFWGLTDAQKTTIAQDVLDGKY</sequence>
<comment type="caution">
    <text evidence="2">The sequence shown here is derived from an EMBL/GenBank/DDBJ whole genome shotgun (WGS) entry which is preliminary data.</text>
</comment>
<dbReference type="EMBL" id="JASCZI010030423">
    <property type="protein sequence ID" value="MED6122466.1"/>
    <property type="molecule type" value="Genomic_DNA"/>
</dbReference>
<dbReference type="PANTHER" id="PTHR46250:SF18">
    <property type="entry name" value="MYB_SANT-LIKE DOMAIN-CONTAINING PROTEIN"/>
    <property type="match status" value="1"/>
</dbReference>
<dbReference type="Pfam" id="PF12776">
    <property type="entry name" value="Myb_DNA-bind_3"/>
    <property type="match status" value="1"/>
</dbReference>
<feature type="domain" description="Myb/SANT-like" evidence="1">
    <location>
        <begin position="5"/>
        <end position="94"/>
    </location>
</feature>
<dbReference type="Proteomes" id="UP001341840">
    <property type="component" value="Unassembled WGS sequence"/>
</dbReference>
<dbReference type="InterPro" id="IPR024752">
    <property type="entry name" value="Myb/SANT-like_dom"/>
</dbReference>
<accession>A0ABU6REM9</accession>
<keyword evidence="3" id="KW-1185">Reference proteome</keyword>
<evidence type="ECO:0000259" key="1">
    <source>
        <dbReference type="Pfam" id="PF12776"/>
    </source>
</evidence>
<organism evidence="2 3">
    <name type="scientific">Stylosanthes scabra</name>
    <dbReference type="NCBI Taxonomy" id="79078"/>
    <lineage>
        <taxon>Eukaryota</taxon>
        <taxon>Viridiplantae</taxon>
        <taxon>Streptophyta</taxon>
        <taxon>Embryophyta</taxon>
        <taxon>Tracheophyta</taxon>
        <taxon>Spermatophyta</taxon>
        <taxon>Magnoliopsida</taxon>
        <taxon>eudicotyledons</taxon>
        <taxon>Gunneridae</taxon>
        <taxon>Pentapetalae</taxon>
        <taxon>rosids</taxon>
        <taxon>fabids</taxon>
        <taxon>Fabales</taxon>
        <taxon>Fabaceae</taxon>
        <taxon>Papilionoideae</taxon>
        <taxon>50 kb inversion clade</taxon>
        <taxon>dalbergioids sensu lato</taxon>
        <taxon>Dalbergieae</taxon>
        <taxon>Pterocarpus clade</taxon>
        <taxon>Stylosanthes</taxon>
    </lineage>
</organism>
<name>A0ABU6REM9_9FABA</name>
<dbReference type="PANTHER" id="PTHR46250">
    <property type="entry name" value="MYB/SANT-LIKE DNA-BINDING DOMAIN PROTEIN-RELATED"/>
    <property type="match status" value="1"/>
</dbReference>
<evidence type="ECO:0000313" key="3">
    <source>
        <dbReference type="Proteomes" id="UP001341840"/>
    </source>
</evidence>
<proteinExistence type="predicted"/>
<protein>
    <recommendedName>
        <fullName evidence="1">Myb/SANT-like domain-containing protein</fullName>
    </recommendedName>
</protein>
<gene>
    <name evidence="2" type="ORF">PIB30_040110</name>
</gene>
<reference evidence="2 3" key="1">
    <citation type="journal article" date="2023" name="Plants (Basel)">
        <title>Bridging the Gap: Combining Genomics and Transcriptomics Approaches to Understand Stylosanthes scabra, an Orphan Legume from the Brazilian Caatinga.</title>
        <authorList>
            <person name="Ferreira-Neto J.R.C."/>
            <person name="da Silva M.D."/>
            <person name="Binneck E."/>
            <person name="de Melo N.F."/>
            <person name="da Silva R.H."/>
            <person name="de Melo A.L.T.M."/>
            <person name="Pandolfi V."/>
            <person name="Bustamante F.O."/>
            <person name="Brasileiro-Vidal A.C."/>
            <person name="Benko-Iseppon A.M."/>
        </authorList>
    </citation>
    <scope>NUCLEOTIDE SEQUENCE [LARGE SCALE GENOMIC DNA]</scope>
    <source>
        <tissue evidence="2">Leaves</tissue>
    </source>
</reference>